<evidence type="ECO:0000313" key="3">
    <source>
        <dbReference type="Proteomes" id="UP000673691"/>
    </source>
</evidence>
<keyword evidence="3" id="KW-1185">Reference proteome</keyword>
<feature type="compositionally biased region" description="Basic residues" evidence="1">
    <location>
        <begin position="17"/>
        <end position="29"/>
    </location>
</feature>
<feature type="compositionally biased region" description="Polar residues" evidence="1">
    <location>
        <begin position="331"/>
        <end position="353"/>
    </location>
</feature>
<feature type="compositionally biased region" description="Low complexity" evidence="1">
    <location>
        <begin position="294"/>
        <end position="324"/>
    </location>
</feature>
<gene>
    <name evidence="2" type="ORF">BJ554DRAFT_4078</name>
</gene>
<proteinExistence type="predicted"/>
<accession>A0A8H8DFC6</accession>
<evidence type="ECO:0000256" key="1">
    <source>
        <dbReference type="SAM" id="MobiDB-lite"/>
    </source>
</evidence>
<sequence length="430" mass="46813">MLASLAIQAHNDAIPTKHTKEKARRVHRLRVNENRRRAHNKNAQESENQGRQGVSRRDDTRREVCESSVVYESQKSRHSRYLGVRYGDQLPKRSVAVSARDTVEFDHGTIGRAGRDGKLTHCYVLASYGDSKKLSPLLEANLKEISIRQCIERIFFSERDMAGEIDANANLIGEELSIDGREVDQVLNALVKAGALKPLPVPSLLANAVRRFSVVKDVRDDDEVEKLAENVGKTLPKNNGFLGRFTVDSPKEVLLGETSGSSRRAGSKTLRPVHKLHQQAATGGDDYTSKAANPEVSSPDPEVSSPDPEVSSPDPEVSSPDPEVTSPDPEASSTCAHENNAADQETANGGTWPSANAFVEFLSGPAGEPRRQPAQEVPLDSSFRFRRRFFLFAGRPLIFAAPAPPCAAVSGCADGAQCANFITATTMHAQ</sequence>
<feature type="compositionally biased region" description="Polar residues" evidence="1">
    <location>
        <begin position="41"/>
        <end position="52"/>
    </location>
</feature>
<dbReference type="AlphaFoldDB" id="A0A8H8DFC6"/>
<feature type="region of interest" description="Disordered" evidence="1">
    <location>
        <begin position="278"/>
        <end position="353"/>
    </location>
</feature>
<evidence type="ECO:0000313" key="2">
    <source>
        <dbReference type="EMBL" id="KAG5456233.1"/>
    </source>
</evidence>
<comment type="caution">
    <text evidence="2">The sequence shown here is derived from an EMBL/GenBank/DDBJ whole genome shotgun (WGS) entry which is preliminary data.</text>
</comment>
<protein>
    <submittedName>
        <fullName evidence="2">Uncharacterized protein</fullName>
    </submittedName>
</protein>
<organism evidence="2 3">
    <name type="scientific">Olpidium bornovanus</name>
    <dbReference type="NCBI Taxonomy" id="278681"/>
    <lineage>
        <taxon>Eukaryota</taxon>
        <taxon>Fungi</taxon>
        <taxon>Fungi incertae sedis</taxon>
        <taxon>Olpidiomycota</taxon>
        <taxon>Olpidiomycotina</taxon>
        <taxon>Olpidiomycetes</taxon>
        <taxon>Olpidiales</taxon>
        <taxon>Olpidiaceae</taxon>
        <taxon>Olpidium</taxon>
    </lineage>
</organism>
<name>A0A8H8DFC6_9FUNG</name>
<dbReference type="EMBL" id="JAEFCI010012053">
    <property type="protein sequence ID" value="KAG5456233.1"/>
    <property type="molecule type" value="Genomic_DNA"/>
</dbReference>
<feature type="region of interest" description="Disordered" evidence="1">
    <location>
        <begin position="1"/>
        <end position="69"/>
    </location>
</feature>
<dbReference type="Proteomes" id="UP000673691">
    <property type="component" value="Unassembled WGS sequence"/>
</dbReference>
<reference evidence="2 3" key="1">
    <citation type="journal article" name="Sci. Rep.">
        <title>Genome-scale phylogenetic analyses confirm Olpidium as the closest living zoosporic fungus to the non-flagellated, terrestrial fungi.</title>
        <authorList>
            <person name="Chang Y."/>
            <person name="Rochon D."/>
            <person name="Sekimoto S."/>
            <person name="Wang Y."/>
            <person name="Chovatia M."/>
            <person name="Sandor L."/>
            <person name="Salamov A."/>
            <person name="Grigoriev I.V."/>
            <person name="Stajich J.E."/>
            <person name="Spatafora J.W."/>
        </authorList>
    </citation>
    <scope>NUCLEOTIDE SEQUENCE [LARGE SCALE GENOMIC DNA]</scope>
    <source>
        <strain evidence="2">S191</strain>
    </source>
</reference>
<feature type="compositionally biased region" description="Basic and acidic residues" evidence="1">
    <location>
        <begin position="55"/>
        <end position="65"/>
    </location>
</feature>